<protein>
    <submittedName>
        <fullName evidence="1">Uncharacterized protein</fullName>
    </submittedName>
</protein>
<organism evidence="1 2">
    <name type="scientific">Haloarcula virus HJTV-2</name>
    <dbReference type="NCBI Taxonomy" id="2877986"/>
    <lineage>
        <taxon>Viruses</taxon>
        <taxon>Duplodnaviria</taxon>
        <taxon>Heunggongvirae</taxon>
        <taxon>Uroviricota</taxon>
        <taxon>Caudoviricetes</taxon>
        <taxon>Thumleimavirales</taxon>
        <taxon>Hafunaviridae</taxon>
        <taxon>Haloferacalesvirus</taxon>
        <taxon>Haloferacalesvirus thailandense</taxon>
        <taxon>Haloferacalesvirus HJTV2</taxon>
    </lineage>
</organism>
<accession>A0AAE8XVS4</accession>
<name>A0AAE8XVS4_9CAUD</name>
<evidence type="ECO:0000313" key="2">
    <source>
        <dbReference type="Proteomes" id="UP000827376"/>
    </source>
</evidence>
<sequence>MNRRIEGVSPHHYTKIPHRAEARWGDCLFKPKNYIRRYT</sequence>
<gene>
    <name evidence="1" type="ORF">HJTV-2_gp40</name>
</gene>
<dbReference type="EMBL" id="MZ334513">
    <property type="protein sequence ID" value="UBF21660.1"/>
    <property type="molecule type" value="Genomic_DNA"/>
</dbReference>
<proteinExistence type="predicted"/>
<dbReference type="Proteomes" id="UP000827376">
    <property type="component" value="Segment"/>
</dbReference>
<keyword evidence="2" id="KW-1185">Reference proteome</keyword>
<evidence type="ECO:0000313" key="1">
    <source>
        <dbReference type="EMBL" id="UBF21660.1"/>
    </source>
</evidence>
<reference evidence="1 2" key="1">
    <citation type="submission" date="2021-05" db="EMBL/GenBank/DDBJ databases">
        <title>Diversity, taxonomy and evolution of archaeal viruses of the class Caudoviricetes.</title>
        <authorList>
            <person name="Liu Y."/>
            <person name="Demina T.A."/>
            <person name="Roux S."/>
            <person name="Aiewsakun P."/>
            <person name="Kazlauskas D."/>
            <person name="Simmonds P."/>
            <person name="Prangishvili D."/>
            <person name="Oksanen H.M."/>
            <person name="Krupovic M."/>
        </authorList>
    </citation>
    <scope>NUCLEOTIDE SEQUENCE [LARGE SCALE GENOMIC DNA]</scope>
    <source>
        <strain evidence="1">HJTV-2/27</strain>
    </source>
</reference>